<name>A0AAD7S932_9TELE</name>
<evidence type="ECO:0000256" key="1">
    <source>
        <dbReference type="SAM" id="MobiDB-lite"/>
    </source>
</evidence>
<feature type="region of interest" description="Disordered" evidence="1">
    <location>
        <begin position="62"/>
        <end position="81"/>
    </location>
</feature>
<keyword evidence="3" id="KW-1185">Reference proteome</keyword>
<gene>
    <name evidence="2" type="ORF">AAFF_G00430540</name>
</gene>
<organism evidence="2 3">
    <name type="scientific">Aldrovandia affinis</name>
    <dbReference type="NCBI Taxonomy" id="143900"/>
    <lineage>
        <taxon>Eukaryota</taxon>
        <taxon>Metazoa</taxon>
        <taxon>Chordata</taxon>
        <taxon>Craniata</taxon>
        <taxon>Vertebrata</taxon>
        <taxon>Euteleostomi</taxon>
        <taxon>Actinopterygii</taxon>
        <taxon>Neopterygii</taxon>
        <taxon>Teleostei</taxon>
        <taxon>Notacanthiformes</taxon>
        <taxon>Halosauridae</taxon>
        <taxon>Aldrovandia</taxon>
    </lineage>
</organism>
<sequence>MVADKALPSPPQWKENRSLLLETPAHTALQALKEKGQIAYGCQDDERGIGVIREGVRPPRSIPTYGEAWGHNSGHQLSSQG</sequence>
<accession>A0AAD7S932</accession>
<protein>
    <submittedName>
        <fullName evidence="2">Uncharacterized protein</fullName>
    </submittedName>
</protein>
<evidence type="ECO:0000313" key="3">
    <source>
        <dbReference type="Proteomes" id="UP001221898"/>
    </source>
</evidence>
<dbReference type="AlphaFoldDB" id="A0AAD7S932"/>
<dbReference type="Proteomes" id="UP001221898">
    <property type="component" value="Unassembled WGS sequence"/>
</dbReference>
<dbReference type="EMBL" id="JAINUG010000092">
    <property type="protein sequence ID" value="KAJ8398210.1"/>
    <property type="molecule type" value="Genomic_DNA"/>
</dbReference>
<evidence type="ECO:0000313" key="2">
    <source>
        <dbReference type="EMBL" id="KAJ8398210.1"/>
    </source>
</evidence>
<comment type="caution">
    <text evidence="2">The sequence shown here is derived from an EMBL/GenBank/DDBJ whole genome shotgun (WGS) entry which is preliminary data.</text>
</comment>
<proteinExistence type="predicted"/>
<reference evidence="2" key="1">
    <citation type="journal article" date="2023" name="Science">
        <title>Genome structures resolve the early diversification of teleost fishes.</title>
        <authorList>
            <person name="Parey E."/>
            <person name="Louis A."/>
            <person name="Montfort J."/>
            <person name="Bouchez O."/>
            <person name="Roques C."/>
            <person name="Iampietro C."/>
            <person name="Lluch J."/>
            <person name="Castinel A."/>
            <person name="Donnadieu C."/>
            <person name="Desvignes T."/>
            <person name="Floi Bucao C."/>
            <person name="Jouanno E."/>
            <person name="Wen M."/>
            <person name="Mejri S."/>
            <person name="Dirks R."/>
            <person name="Jansen H."/>
            <person name="Henkel C."/>
            <person name="Chen W.J."/>
            <person name="Zahm M."/>
            <person name="Cabau C."/>
            <person name="Klopp C."/>
            <person name="Thompson A.W."/>
            <person name="Robinson-Rechavi M."/>
            <person name="Braasch I."/>
            <person name="Lecointre G."/>
            <person name="Bobe J."/>
            <person name="Postlethwait J.H."/>
            <person name="Berthelot C."/>
            <person name="Roest Crollius H."/>
            <person name="Guiguen Y."/>
        </authorList>
    </citation>
    <scope>NUCLEOTIDE SEQUENCE</scope>
    <source>
        <strain evidence="2">NC1722</strain>
    </source>
</reference>